<keyword evidence="1" id="KW-0812">Transmembrane</keyword>
<organism evidence="2 3">
    <name type="scientific">Kangiella spongicola</name>
    <dbReference type="NCBI Taxonomy" id="796379"/>
    <lineage>
        <taxon>Bacteria</taxon>
        <taxon>Pseudomonadati</taxon>
        <taxon>Pseudomonadota</taxon>
        <taxon>Gammaproteobacteria</taxon>
        <taxon>Kangiellales</taxon>
        <taxon>Kangiellaceae</taxon>
        <taxon>Kangiella</taxon>
    </lineage>
</organism>
<dbReference type="AlphaFoldDB" id="A0A318D3Y7"/>
<sequence length="253" mass="28788">MTLLLLKLLLAHLIADFLIQPLSWVKDKEQKGFASSKLILHSLVHAALYAMAFSFAPQFWLGWLILSMTHYLVDGGKAIGNRVLDKTIDADKSLFFNQRSLFLADQLVHLLVILGVVGYYYPELYEFSFNYEQFWLMAVVLLLLTRVSSIIIKVLISRWTPLNVDQPGETNHSLANAGSYIGFLERLFIFVFIVTNHWEGVGFLLAAKSVFRFGDLKEAHDRRLTEYILIGTLLSFGLAIAISLGYEYFSDLI</sequence>
<name>A0A318D3Y7_9GAMM</name>
<feature type="transmembrane region" description="Helical" evidence="1">
    <location>
        <begin position="134"/>
        <end position="156"/>
    </location>
</feature>
<feature type="transmembrane region" description="Helical" evidence="1">
    <location>
        <begin position="39"/>
        <end position="66"/>
    </location>
</feature>
<protein>
    <submittedName>
        <fullName evidence="2">DUF3307 domain-containing protein</fullName>
    </submittedName>
</protein>
<proteinExistence type="predicted"/>
<accession>A0A318D3Y7</accession>
<dbReference type="InterPro" id="IPR021737">
    <property type="entry name" value="Phage_phiKZ_Orf197"/>
</dbReference>
<feature type="transmembrane region" description="Helical" evidence="1">
    <location>
        <begin position="187"/>
        <end position="207"/>
    </location>
</feature>
<gene>
    <name evidence="2" type="ORF">DL796_00475</name>
</gene>
<feature type="transmembrane region" description="Helical" evidence="1">
    <location>
        <begin position="227"/>
        <end position="249"/>
    </location>
</feature>
<evidence type="ECO:0000313" key="3">
    <source>
        <dbReference type="Proteomes" id="UP000247689"/>
    </source>
</evidence>
<keyword evidence="1" id="KW-0472">Membrane</keyword>
<reference evidence="2 3" key="1">
    <citation type="submission" date="2018-05" db="EMBL/GenBank/DDBJ databases">
        <title>Kangiella spongicola genome sequence.</title>
        <authorList>
            <person name="Maclea K.S."/>
            <person name="Goen A.E."/>
            <person name="Kelley C."/>
            <person name="Underriner A."/>
            <person name="Silverwood T."/>
            <person name="Trachtenberg A.M."/>
        </authorList>
    </citation>
    <scope>NUCLEOTIDE SEQUENCE [LARGE SCALE GENOMIC DNA]</scope>
    <source>
        <strain evidence="2 3">ATCC BAA-2076</strain>
    </source>
</reference>
<keyword evidence="1" id="KW-1133">Transmembrane helix</keyword>
<dbReference type="EMBL" id="QICH01000001">
    <property type="protein sequence ID" value="PXF63661.1"/>
    <property type="molecule type" value="Genomic_DNA"/>
</dbReference>
<dbReference type="Proteomes" id="UP000247689">
    <property type="component" value="Unassembled WGS sequence"/>
</dbReference>
<comment type="caution">
    <text evidence="2">The sequence shown here is derived from an EMBL/GenBank/DDBJ whole genome shotgun (WGS) entry which is preliminary data.</text>
</comment>
<evidence type="ECO:0000313" key="2">
    <source>
        <dbReference type="EMBL" id="PXF63661.1"/>
    </source>
</evidence>
<dbReference type="Pfam" id="PF11750">
    <property type="entry name" value="DUF3307"/>
    <property type="match status" value="1"/>
</dbReference>
<evidence type="ECO:0000256" key="1">
    <source>
        <dbReference type="SAM" id="Phobius"/>
    </source>
</evidence>
<feature type="transmembrane region" description="Helical" evidence="1">
    <location>
        <begin position="101"/>
        <end position="122"/>
    </location>
</feature>
<keyword evidence="3" id="KW-1185">Reference proteome</keyword>
<dbReference type="RefSeq" id="WP_110198928.1">
    <property type="nucleotide sequence ID" value="NZ_QICH01000001.1"/>
</dbReference>
<dbReference type="OrthoDB" id="8536716at2"/>